<dbReference type="OrthoDB" id="8666056at2"/>
<dbReference type="Proteomes" id="UP000023268">
    <property type="component" value="Unassembled WGS sequence"/>
</dbReference>
<dbReference type="AlphaFoldDB" id="A0A016XFJ3"/>
<evidence type="ECO:0000313" key="2">
    <source>
        <dbReference type="EMBL" id="EYC50347.1"/>
    </source>
</evidence>
<evidence type="ECO:0000259" key="1">
    <source>
        <dbReference type="Pfam" id="PF00534"/>
    </source>
</evidence>
<evidence type="ECO:0000313" key="3">
    <source>
        <dbReference type="Proteomes" id="UP000023268"/>
    </source>
</evidence>
<gene>
    <name evidence="2" type="ORF">AZ34_04160</name>
</gene>
<name>A0A016XFJ3_9BURK</name>
<dbReference type="GO" id="GO:0016740">
    <property type="term" value="F:transferase activity"/>
    <property type="evidence" value="ECO:0007669"/>
    <property type="project" value="UniProtKB-KW"/>
</dbReference>
<dbReference type="InterPro" id="IPR007739">
    <property type="entry name" value="RgpF"/>
</dbReference>
<dbReference type="SUPFAM" id="SSF53756">
    <property type="entry name" value="UDP-Glycosyltransferase/glycogen phosphorylase"/>
    <property type="match status" value="1"/>
</dbReference>
<accession>A0A016XFJ3</accession>
<dbReference type="EMBL" id="JEMG01000001">
    <property type="protein sequence ID" value="EYC50347.1"/>
    <property type="molecule type" value="Genomic_DNA"/>
</dbReference>
<dbReference type="eggNOG" id="COG3754">
    <property type="taxonomic scope" value="Bacteria"/>
</dbReference>
<reference evidence="2 3" key="1">
    <citation type="submission" date="2014-02" db="EMBL/GenBank/DDBJ databases">
        <title>Draft Genome of Hylemonella gracilis isolated from the Niagara River.</title>
        <authorList>
            <person name="Pawlowski D.R."/>
            <person name="Koudelka G.B."/>
        </authorList>
    </citation>
    <scope>NUCLEOTIDE SEQUENCE [LARGE SCALE GENOMIC DNA]</scope>
    <source>
        <strain evidence="2 3">Niagara R</strain>
    </source>
</reference>
<dbReference type="Pfam" id="PF00534">
    <property type="entry name" value="Glycos_transf_1"/>
    <property type="match status" value="1"/>
</dbReference>
<protein>
    <submittedName>
        <fullName evidence="2">Group 1 glycosyl transferase</fullName>
    </submittedName>
</protein>
<dbReference type="STRING" id="1458275.AZ34_04160"/>
<feature type="domain" description="Glycosyl transferase family 1" evidence="1">
    <location>
        <begin position="258"/>
        <end position="428"/>
    </location>
</feature>
<dbReference type="Pfam" id="PF05045">
    <property type="entry name" value="RgpF"/>
    <property type="match status" value="1"/>
</dbReference>
<sequence length="797" mass="88227">MERLHRYLKHAIVVLKALRHYGISGPVLKKAWDVWRRQGLRRLLSHASALFSRSDAVFSSVRPFDPQKATILVVSHEASRTGAPVLSLNLVEEFSKRYNVVALLLGHGPLVEAFADVASELHIDPISRAQPEYAHRVINSICARHNLKAAFVNSIESRAALVPLALNFVPTISLMHEFASNTRPLDAFGRVFLWSSEVVFSTRLTMENALAAHRGAHYSSGFVHVLPQGRCTIPREEKRAQNLVDAERAFVASKMRPRGSADRSVVVLGVGTVQFRKGVDLFLECATRIAKEPGGENCRFVWFGHGYDPEVDLVYSVYLADQVQRAGLAQRVAIVRETSEIEEAYKNADIFLLSSRLDPLPNVAIDAMSLGVPVVCFDETTGIADVLARHGLRDACVADYLDTHDLARRVLALSISPAHRKSIGEKCREIARLNFQMSDYVARLEALMLAAGERKNKERMNVQSLVDSGALLPGFAAPAHIQPAHAAKQYVRAWESGYARRKPFPGFDPGVYRERAEPYAEEDPLLSFLKAGRPDGPWLFPVIGPDAGVAAPETKSTRVALHLHAYYADMLGQIAQRLECNQIRPDLFVSVKDEASRQIALDALRSYRGRVVDVRVVPNRGRDIGPLLTAFGDQLVRDYDIVGHLHTKKSFDIKDRQTVDAWYAFELENLLGGKVGGRMADTVIAYMADHTAVGIVFPDDPYVVGWSSNRACAEPLAKRVGLSSLPNEFNFPVGTMFWARTAVLKPFVALGLTWDDYPLEPLPYDGTMLHALERLFGLVPAAQGLCCAVTHVPGVTR</sequence>
<dbReference type="CDD" id="cd03801">
    <property type="entry name" value="GT4_PimA-like"/>
    <property type="match status" value="1"/>
</dbReference>
<dbReference type="PANTHER" id="PTHR12526">
    <property type="entry name" value="GLYCOSYLTRANSFERASE"/>
    <property type="match status" value="1"/>
</dbReference>
<organism evidence="2 3">
    <name type="scientific">Hylemonella gracilis str. Niagara R</name>
    <dbReference type="NCBI Taxonomy" id="1458275"/>
    <lineage>
        <taxon>Bacteria</taxon>
        <taxon>Pseudomonadati</taxon>
        <taxon>Pseudomonadota</taxon>
        <taxon>Betaproteobacteria</taxon>
        <taxon>Burkholderiales</taxon>
        <taxon>Comamonadaceae</taxon>
        <taxon>Hylemonella</taxon>
    </lineage>
</organism>
<proteinExistence type="predicted"/>
<dbReference type="Gene3D" id="3.40.50.2000">
    <property type="entry name" value="Glycogen Phosphorylase B"/>
    <property type="match status" value="2"/>
</dbReference>
<dbReference type="RefSeq" id="WP_155831717.1">
    <property type="nucleotide sequence ID" value="NZ_JEMG01000001.1"/>
</dbReference>
<comment type="caution">
    <text evidence="2">The sequence shown here is derived from an EMBL/GenBank/DDBJ whole genome shotgun (WGS) entry which is preliminary data.</text>
</comment>
<dbReference type="InterPro" id="IPR001296">
    <property type="entry name" value="Glyco_trans_1"/>
</dbReference>
<dbReference type="eggNOG" id="COG0438">
    <property type="taxonomic scope" value="Bacteria"/>
</dbReference>
<keyword evidence="2" id="KW-0808">Transferase</keyword>